<reference evidence="9" key="1">
    <citation type="submission" date="2013-10" db="EMBL/GenBank/DDBJ databases">
        <title>Genomic analysis of the causative agents of coccidiosis in chickens.</title>
        <authorList>
            <person name="Reid A.J."/>
            <person name="Blake D."/>
            <person name="Billington K."/>
            <person name="Browne H."/>
            <person name="Dunn M."/>
            <person name="Hung S."/>
            <person name="Kawahara F."/>
            <person name="Miranda-Saavedra D."/>
            <person name="Mourier T."/>
            <person name="Nagra H."/>
            <person name="Otto T.D."/>
            <person name="Rawlings N."/>
            <person name="Sanchez A."/>
            <person name="Sanders M."/>
            <person name="Subramaniam C."/>
            <person name="Tay Y."/>
            <person name="Dear P."/>
            <person name="Doerig C."/>
            <person name="Gruber A."/>
            <person name="Parkinson J."/>
            <person name="Shirley M."/>
            <person name="Wan K.L."/>
            <person name="Berriman M."/>
            <person name="Tomley F."/>
            <person name="Pain A."/>
        </authorList>
    </citation>
    <scope>NUCLEOTIDE SEQUENCE [LARGE SCALE GENOMIC DNA]</scope>
    <source>
        <strain evidence="9">Houghton</strain>
    </source>
</reference>
<dbReference type="RefSeq" id="XP_013231937.1">
    <property type="nucleotide sequence ID" value="XM_013376483.1"/>
</dbReference>
<reference evidence="9" key="2">
    <citation type="submission" date="2013-10" db="EMBL/GenBank/DDBJ databases">
        <authorList>
            <person name="Aslett M."/>
        </authorList>
    </citation>
    <scope>NUCLEOTIDE SEQUENCE [LARGE SCALE GENOMIC DNA]</scope>
    <source>
        <strain evidence="9">Houghton</strain>
    </source>
</reference>
<evidence type="ECO:0000259" key="8">
    <source>
        <dbReference type="PROSITE" id="PS50004"/>
    </source>
</evidence>
<dbReference type="EMBL" id="HG675525">
    <property type="protein sequence ID" value="CDJ41187.1"/>
    <property type="molecule type" value="Genomic_DNA"/>
</dbReference>
<sequence length="2502" mass="277304">MADLTSLLLAATLGGGGPRQPSQGLELPSFFNCGAKEAEIDEKFVNAPPPKQGPLFLRMCVLCGNDLAAGDVTGASDPYVSIRYEGNSFCSPPQMNTLNPVWEYSFETEIKENGTLHISVYDQDMGMQGDFLGSCQMQITRSPCKLKKETIPLASVPAPFFSKPPNSRITVFYHIVERLEDQPDLVELARRLGDDATEQQKPQNMTVRCCCLQTDHPSVSNDKMAALRLTIGSQRAISPPGIPDGERYLYGPPGVGWQTDFSLKDTTLEDLLQLRIVVDWMLREATADEIEGARKEYLNAAVPDQSPDPEDTVKPNDAEASPEAINNGGDFSEERHCRIGQKVKIQTTTSGLAREVDVSNRDAEDAPTLTLQGQFPPLPPQKRVGWRTVRALFNVFVFPRQKGFLTFGSWQLPLEEIREFCSERRLCAWAARCTLTSKSGVRRGELLMHVDIFAEGEKPLPKANILRYPPPVSLGSAIAAAVTPGNETNAGEPSEAVDPSKKDLTLYVHLYADFLPKTDADFDSQPWNDCDPFVVIKSSHLKGQKNSWTTTVQNNRQREVEWECMTIQVCKDQRRRRLQLEVFDSDTPFMFGSGILKQQVGMAQMRQIPLNRPTWLHMFGGAINGTREEFSTAMIKGALEPPSTYRGSLCVLADTKRTKRKNWPPFPDRSGVLVHVQIVIGRAIYLPDTYRGREVSLLIQVPGCVLEIPGPIVAPGRGLFAQRQVVKPVTLTRNLTGTRKCREMAEIPHANSDILEFPGYVDDSGVLRVYNWTAPRAQMQHDTAIAFKEANANGGGMAGSTYETDSSLKGLSKLPTSLLNAWVFRESEAVFLLPQVQHAYVYLVPVGEEHEPPKIFGRIPLTLSERTKAAFEKSGSAGSSNEWPPAEALASGKSDSESELQQIIGLRSGEEAKKTLHPAVPECARMSWESSTIREPNSASMSDDGIDIEPLKWIQMHWDQSVTPLPECRFPSTFAACLLASARAVLSSPDSSPAYDSTAAGDSQSSLDDLSEGRGSDSANGKADPGELPTDRRLTVQNEIPKTEFVSVFCGMDTVERRCGHVGRKVFSESLFCLSPPSGRPEQREPSGPSRGGLSGQATIPEAATPPTSFLSASPFYKKVYFHADILQARSLPAMDNDALVNPWWSLEVEGEVIKMVDESQIDREMSCLKTSLNPAFLQRTGAPVYLYLSPQTSVQALSFANGIPPFDQLLLPPPPVLLRLFDIDIEKGGEVTKEMIALIVEWSPKNIDARYRAALQELEGLRSQDNDKELRNSETDVNYAHEAIWYSLSSKEQVAFATVEGSMAKSLEWDTKPRLLAAVGFTLGGTETSTKQPILAGKKAASASESKGKEMRREASTQLAHWPVLALDNPATVEVSKCKLLRYHFDIDILGVRFLPTSQADQLSEYILQVSAFWQGKAKDLQLALSSSDFPAPNVIARFSETEPETKRKVFVEVFDAKEEKLSRQVLLPIRRNIESSTAPGQWVGARLSISSFVTPYLPYIQDVVSHTSHPAERGRRLAPTKSGGGKDWKSIGSQGTFCTRKDSEGSYRSRGSVRIMQNRGVKAILPDICFRLVNKDGAEMGTLSLALNSFVKVPQGENCLKLQLESPLLARLPPPMVDMAMMEQRIMPDLPFVNTVDIDIIVECFSEYTGELIYDSDCRPGRMLTDHDMFFVRDKAGVVYTHVLNADDYFVGCEDKEDVPFVEPVMKADLSDSGPNSMEYAQFFEETRRCSNERKDTLQLGNNKRLMQQPKTFLPEDEGEEAPKQKYDSKARGNREENRVRHATRTWVRKRGHEASLDEENSCLLARLMLMRSDYGGSLESHRETVTAANKDLPRTLLPTFNMEWLSGLHRPVDVTVTLVGQVGQAERQQLEVEILEQESELAKLREAGGGYRKCFYEDSKAGFSYSIDVQRGELVCRLKKTCTYFDRDQTVLWFDSFSMLPTLNLAHPVVWGEDKKKIALLKGWVRVTDVTATNKALTDKADDGAAKGPSQAVSETKALAQRQQLPGNKQTSSNSADTSSLATSGYAPPDVLIAPPMHRWMEEVVVVHVYILTARNLQNVDTIGMSDPYLKLQVGQQITVSDRVFDGNCNPNFYEHFVFQLLIPGPALLKIVVMDKGDVLQSDSPLGMVSVDLEESPVVGPGKKAYVPPLHYFPIEYQPLQTGENEGELGVSQGTLRYFIDMVGEQDPYEEIYISNLGQEEEFELRFIIWNVENINVFKGSSGERNDLKVRVELFTTDFELEDSYDCFDTDVHFFSRRTATFNWRILKRVKLPLAAMSAKLTLIDINAPATDNALYNSETLSLDAFALSAMTRFRQDQGPISPIDFDVTFADPLGAGMVERWCQAFWCAPYEAMGCPASVTGCCNRREVKENFLDQTDDSVALCCCLGICCCGRQAKRRRMRTLVSGSATLHCTVALVPKGEAEAHPVGAGRAAPEPLAEPADRPSPNMILSDPVGYLTLVIGNQTCALIQATSMGCCMLTILLLMVLIAAIIIIAIRV</sequence>
<dbReference type="PANTHER" id="PTHR12546">
    <property type="entry name" value="FER-1-LIKE"/>
    <property type="match status" value="1"/>
</dbReference>
<keyword evidence="2 7" id="KW-0812">Transmembrane</keyword>
<feature type="domain" description="C2" evidence="8">
    <location>
        <begin position="39"/>
        <end position="155"/>
    </location>
</feature>
<dbReference type="PROSITE" id="PS50004">
    <property type="entry name" value="C2"/>
    <property type="match status" value="2"/>
</dbReference>
<keyword evidence="5 7" id="KW-0472">Membrane</keyword>
<keyword evidence="10" id="KW-1185">Reference proteome</keyword>
<dbReference type="InterPro" id="IPR037721">
    <property type="entry name" value="Ferlin"/>
</dbReference>
<feature type="region of interest" description="Disordered" evidence="6">
    <location>
        <begin position="989"/>
        <end position="1036"/>
    </location>
</feature>
<name>U6KSS9_EIMTE</name>
<dbReference type="VEuPathDB" id="ToxoDB:ETH_00024095"/>
<dbReference type="InterPro" id="IPR035892">
    <property type="entry name" value="C2_domain_sf"/>
</dbReference>
<gene>
    <name evidence="9" type="ORF">ETH_00024095</name>
</gene>
<evidence type="ECO:0000256" key="4">
    <source>
        <dbReference type="ARBA" id="ARBA00022989"/>
    </source>
</evidence>
<dbReference type="PANTHER" id="PTHR12546:SF33">
    <property type="entry name" value="SPERM VESICLE FUSION PROTEIN FER-1"/>
    <property type="match status" value="1"/>
</dbReference>
<dbReference type="Proteomes" id="UP000030747">
    <property type="component" value="Unassembled WGS sequence"/>
</dbReference>
<feature type="region of interest" description="Disordered" evidence="6">
    <location>
        <begin position="1983"/>
        <end position="2025"/>
    </location>
</feature>
<feature type="compositionally biased region" description="Polar residues" evidence="6">
    <location>
        <begin position="2004"/>
        <end position="2025"/>
    </location>
</feature>
<evidence type="ECO:0000256" key="2">
    <source>
        <dbReference type="ARBA" id="ARBA00022692"/>
    </source>
</evidence>
<dbReference type="OMA" id="FCSPPQM"/>
<proteinExistence type="predicted"/>
<evidence type="ECO:0000256" key="1">
    <source>
        <dbReference type="ARBA" id="ARBA00004167"/>
    </source>
</evidence>
<evidence type="ECO:0000256" key="5">
    <source>
        <dbReference type="ARBA" id="ARBA00023136"/>
    </source>
</evidence>
<feature type="region of interest" description="Disordered" evidence="6">
    <location>
        <begin position="870"/>
        <end position="897"/>
    </location>
</feature>
<comment type="subcellular location">
    <subcellularLocation>
        <location evidence="1">Membrane</location>
        <topology evidence="1">Single-pass membrane protein</topology>
    </subcellularLocation>
</comment>
<evidence type="ECO:0000313" key="9">
    <source>
        <dbReference type="EMBL" id="CDJ41187.1"/>
    </source>
</evidence>
<protein>
    <submittedName>
        <fullName evidence="9">C2 domain-containing protein, putative</fullName>
    </submittedName>
</protein>
<dbReference type="Gene3D" id="2.60.40.150">
    <property type="entry name" value="C2 domain"/>
    <property type="match status" value="2"/>
</dbReference>
<dbReference type="Pfam" id="PF00168">
    <property type="entry name" value="C2"/>
    <property type="match status" value="3"/>
</dbReference>
<feature type="domain" description="C2" evidence="8">
    <location>
        <begin position="2030"/>
        <end position="2149"/>
    </location>
</feature>
<feature type="transmembrane region" description="Helical" evidence="7">
    <location>
        <begin position="2482"/>
        <end position="2500"/>
    </location>
</feature>
<dbReference type="InterPro" id="IPR000008">
    <property type="entry name" value="C2_dom"/>
</dbReference>
<evidence type="ECO:0000256" key="3">
    <source>
        <dbReference type="ARBA" id="ARBA00022737"/>
    </source>
</evidence>
<keyword evidence="3" id="KW-0677">Repeat</keyword>
<dbReference type="CDD" id="cd00030">
    <property type="entry name" value="C2"/>
    <property type="match status" value="2"/>
</dbReference>
<dbReference type="GO" id="GO:0007009">
    <property type="term" value="P:plasma membrane organization"/>
    <property type="evidence" value="ECO:0007669"/>
    <property type="project" value="TreeGrafter"/>
</dbReference>
<organism evidence="9 10">
    <name type="scientific">Eimeria tenella</name>
    <name type="common">Coccidian parasite</name>
    <dbReference type="NCBI Taxonomy" id="5802"/>
    <lineage>
        <taxon>Eukaryota</taxon>
        <taxon>Sar</taxon>
        <taxon>Alveolata</taxon>
        <taxon>Apicomplexa</taxon>
        <taxon>Conoidasida</taxon>
        <taxon>Coccidia</taxon>
        <taxon>Eucoccidiorida</taxon>
        <taxon>Eimeriorina</taxon>
        <taxon>Eimeriidae</taxon>
        <taxon>Eimeria</taxon>
    </lineage>
</organism>
<feature type="region of interest" description="Disordered" evidence="6">
    <location>
        <begin position="1745"/>
        <end position="1783"/>
    </location>
</feature>
<keyword evidence="4 7" id="KW-1133">Transmembrane helix</keyword>
<dbReference type="VEuPathDB" id="ToxoDB:ETH2_0528700"/>
<dbReference type="GeneID" id="25253931"/>
<feature type="compositionally biased region" description="Polar residues" evidence="6">
    <location>
        <begin position="989"/>
        <end position="1008"/>
    </location>
</feature>
<evidence type="ECO:0000256" key="6">
    <source>
        <dbReference type="SAM" id="MobiDB-lite"/>
    </source>
</evidence>
<accession>U6KSS9</accession>
<evidence type="ECO:0000256" key="7">
    <source>
        <dbReference type="SAM" id="Phobius"/>
    </source>
</evidence>
<feature type="region of interest" description="Disordered" evidence="6">
    <location>
        <begin position="1075"/>
        <end position="1105"/>
    </location>
</feature>
<dbReference type="SMART" id="SM00239">
    <property type="entry name" value="C2"/>
    <property type="match status" value="3"/>
</dbReference>
<dbReference type="GO" id="GO:0016020">
    <property type="term" value="C:membrane"/>
    <property type="evidence" value="ECO:0007669"/>
    <property type="project" value="UniProtKB-SubCell"/>
</dbReference>
<dbReference type="SUPFAM" id="SSF49562">
    <property type="entry name" value="C2 domain (Calcium/lipid-binding domain, CaLB)"/>
    <property type="match status" value="2"/>
</dbReference>
<dbReference type="OrthoDB" id="345426at2759"/>
<evidence type="ECO:0000313" key="10">
    <source>
        <dbReference type="Proteomes" id="UP000030747"/>
    </source>
</evidence>
<feature type="region of interest" description="Disordered" evidence="6">
    <location>
        <begin position="300"/>
        <end position="332"/>
    </location>
</feature>
<feature type="compositionally biased region" description="Basic and acidic residues" evidence="6">
    <location>
        <begin position="1763"/>
        <end position="1782"/>
    </location>
</feature>
<feature type="region of interest" description="Disordered" evidence="6">
    <location>
        <begin position="1510"/>
        <end position="1545"/>
    </location>
</feature>